<dbReference type="InterPro" id="IPR002347">
    <property type="entry name" value="SDR_fam"/>
</dbReference>
<dbReference type="PRINTS" id="PR00080">
    <property type="entry name" value="SDRFAMILY"/>
</dbReference>
<keyword evidence="2 5" id="KW-0560">Oxidoreductase</keyword>
<dbReference type="RefSeq" id="WP_380008036.1">
    <property type="nucleotide sequence ID" value="NZ_JBHLYR010000027.1"/>
</dbReference>
<evidence type="ECO:0000256" key="2">
    <source>
        <dbReference type="ARBA" id="ARBA00023002"/>
    </source>
</evidence>
<dbReference type="GO" id="GO:0016491">
    <property type="term" value="F:oxidoreductase activity"/>
    <property type="evidence" value="ECO:0007669"/>
    <property type="project" value="UniProtKB-KW"/>
</dbReference>
<reference evidence="5 6" key="1">
    <citation type="submission" date="2024-09" db="EMBL/GenBank/DDBJ databases">
        <authorList>
            <person name="Sun Q."/>
            <person name="Mori K."/>
        </authorList>
    </citation>
    <scope>NUCLEOTIDE SEQUENCE [LARGE SCALE GENOMIC DNA]</scope>
    <source>
        <strain evidence="5 6">JCM 13503</strain>
    </source>
</reference>
<dbReference type="Pfam" id="PF00106">
    <property type="entry name" value="adh_short"/>
    <property type="match status" value="1"/>
</dbReference>
<dbReference type="Proteomes" id="UP001589733">
    <property type="component" value="Unassembled WGS sequence"/>
</dbReference>
<dbReference type="EC" id="1.-.-.-" evidence="5"/>
<accession>A0ABV6AZB2</accession>
<dbReference type="PANTHER" id="PTHR44196:SF2">
    <property type="entry name" value="SHORT-CHAIN DEHYDROGENASE-RELATED"/>
    <property type="match status" value="1"/>
</dbReference>
<dbReference type="EMBL" id="JBHLYR010000027">
    <property type="protein sequence ID" value="MFB9991976.1"/>
    <property type="molecule type" value="Genomic_DNA"/>
</dbReference>
<dbReference type="SMART" id="SM00822">
    <property type="entry name" value="PKS_KR"/>
    <property type="match status" value="1"/>
</dbReference>
<dbReference type="PRINTS" id="PR00081">
    <property type="entry name" value="GDHRDH"/>
</dbReference>
<evidence type="ECO:0000259" key="4">
    <source>
        <dbReference type="SMART" id="SM00822"/>
    </source>
</evidence>
<comment type="similarity">
    <text evidence="1 3">Belongs to the short-chain dehydrogenases/reductases (SDR) family.</text>
</comment>
<evidence type="ECO:0000256" key="1">
    <source>
        <dbReference type="ARBA" id="ARBA00006484"/>
    </source>
</evidence>
<name>A0ABV6AZB2_9DEIO</name>
<comment type="caution">
    <text evidence="5">The sequence shown here is derived from an EMBL/GenBank/DDBJ whole genome shotgun (WGS) entry which is preliminary data.</text>
</comment>
<evidence type="ECO:0000313" key="6">
    <source>
        <dbReference type="Proteomes" id="UP001589733"/>
    </source>
</evidence>
<gene>
    <name evidence="5" type="ORF">ACFFLM_08395</name>
</gene>
<dbReference type="Gene3D" id="3.40.50.720">
    <property type="entry name" value="NAD(P)-binding Rossmann-like Domain"/>
    <property type="match status" value="1"/>
</dbReference>
<evidence type="ECO:0000313" key="5">
    <source>
        <dbReference type="EMBL" id="MFB9991976.1"/>
    </source>
</evidence>
<protein>
    <submittedName>
        <fullName evidence="5">SDR family NAD(P)-dependent oxidoreductase</fullName>
        <ecNumber evidence="5">1.-.-.-</ecNumber>
    </submittedName>
</protein>
<dbReference type="InterPro" id="IPR057326">
    <property type="entry name" value="KR_dom"/>
</dbReference>
<evidence type="ECO:0000256" key="3">
    <source>
        <dbReference type="RuleBase" id="RU000363"/>
    </source>
</evidence>
<dbReference type="PIRSF" id="PIRSF000126">
    <property type="entry name" value="11-beta-HSD1"/>
    <property type="match status" value="1"/>
</dbReference>
<keyword evidence="6" id="KW-1185">Reference proteome</keyword>
<organism evidence="5 6">
    <name type="scientific">Deinococcus oregonensis</name>
    <dbReference type="NCBI Taxonomy" id="1805970"/>
    <lineage>
        <taxon>Bacteria</taxon>
        <taxon>Thermotogati</taxon>
        <taxon>Deinococcota</taxon>
        <taxon>Deinococci</taxon>
        <taxon>Deinococcales</taxon>
        <taxon>Deinococcaceae</taxon>
        <taxon>Deinococcus</taxon>
    </lineage>
</organism>
<dbReference type="SUPFAM" id="SSF51735">
    <property type="entry name" value="NAD(P)-binding Rossmann-fold domains"/>
    <property type="match status" value="1"/>
</dbReference>
<dbReference type="InterPro" id="IPR036291">
    <property type="entry name" value="NAD(P)-bd_dom_sf"/>
</dbReference>
<dbReference type="CDD" id="cd05233">
    <property type="entry name" value="SDR_c"/>
    <property type="match status" value="1"/>
</dbReference>
<sequence>MTQHQANAEQFQSTTPRATALITGASGGIGEAIARQLAAHGAHLILVARSEGKMQTLAQELSAKHGIQAQVIALDLTRPDAGEVLEREVQARNLKVDILVNNAGFGGFSEFWTQDTGEINRMLAVNIAALTDLTRRFLPAMVAQGRGRVLNVASTAAFMPGPLMAVYYASKAYVLSLSEAVNEELRGTGVSVTALCPGPVETGFQDAASLNESKLLSGSTRMTMLSADEVAKQGVNAMLRGQAVLVAGGINRAQTLLPRLLPRAAVARLIARVQARRSV</sequence>
<proteinExistence type="inferred from homology"/>
<dbReference type="PANTHER" id="PTHR44196">
    <property type="entry name" value="DEHYDROGENASE/REDUCTASE SDR FAMILY MEMBER 7B"/>
    <property type="match status" value="1"/>
</dbReference>
<feature type="domain" description="Ketoreductase" evidence="4">
    <location>
        <begin position="18"/>
        <end position="198"/>
    </location>
</feature>